<dbReference type="RefSeq" id="WP_132324574.1">
    <property type="nucleotide sequence ID" value="NZ_SMKR01000132.1"/>
</dbReference>
<evidence type="ECO:0000313" key="1">
    <source>
        <dbReference type="EMBL" id="TDD18464.1"/>
    </source>
</evidence>
<dbReference type="Proteomes" id="UP000295172">
    <property type="component" value="Unassembled WGS sequence"/>
</dbReference>
<sequence length="134" mass="15461">MQWSDLKHGDRVRYLDYGSGTVNSAGPLWLLITWDNPKEYVDYHWSGELERHLTRLTTPAEEARSMTDTKPLHRVRAWPGEHLIIDYAGASAAAARFENAIRRSFITLRVTHEASEEVVTARARRLHHLQADDR</sequence>
<organism evidence="1 2">
    <name type="scientific">Kribbella turkmenica</name>
    <dbReference type="NCBI Taxonomy" id="2530375"/>
    <lineage>
        <taxon>Bacteria</taxon>
        <taxon>Bacillati</taxon>
        <taxon>Actinomycetota</taxon>
        <taxon>Actinomycetes</taxon>
        <taxon>Propionibacteriales</taxon>
        <taxon>Kribbellaceae</taxon>
        <taxon>Kribbella</taxon>
    </lineage>
</organism>
<protein>
    <submittedName>
        <fullName evidence="1">Uncharacterized protein</fullName>
    </submittedName>
</protein>
<accession>A0A4R4WNG3</accession>
<reference evidence="1 2" key="1">
    <citation type="submission" date="2019-02" db="EMBL/GenBank/DDBJ databases">
        <title>Draft genome sequences of novel Actinobacteria.</title>
        <authorList>
            <person name="Sahin N."/>
            <person name="Ay H."/>
            <person name="Saygin H."/>
        </authorList>
    </citation>
    <scope>NUCLEOTIDE SEQUENCE [LARGE SCALE GENOMIC DNA]</scope>
    <source>
        <strain evidence="1 2">16K104</strain>
    </source>
</reference>
<dbReference type="AlphaFoldDB" id="A0A4R4WNG3"/>
<dbReference type="EMBL" id="SMKR01000132">
    <property type="protein sequence ID" value="TDD18464.1"/>
    <property type="molecule type" value="Genomic_DNA"/>
</dbReference>
<comment type="caution">
    <text evidence="1">The sequence shown here is derived from an EMBL/GenBank/DDBJ whole genome shotgun (WGS) entry which is preliminary data.</text>
</comment>
<name>A0A4R4WNG3_9ACTN</name>
<evidence type="ECO:0000313" key="2">
    <source>
        <dbReference type="Proteomes" id="UP000295172"/>
    </source>
</evidence>
<dbReference type="OrthoDB" id="9994839at2"/>
<keyword evidence="2" id="KW-1185">Reference proteome</keyword>
<gene>
    <name evidence="1" type="ORF">E1218_25895</name>
</gene>
<proteinExistence type="predicted"/>